<sequence length="277" mass="32026">MVQIGKYNTLEVLKKVDFGIYLKGDNNEEILLPSRYVPHNCRLGDKIDVFVYLDSEDRIIATTEHPYAQVGEFAYLQVKSTNRVGAFLDWGLMKDILVPFREQKMTMKEGYSYIVYLYVDSESQRIAASAKLDKYLDNVPINYVPNQEVDILVVQRTDLGYKVIINNLHWGMVYHNEIFTNIEKGDKLKGYIKQVRNDEKIDVSLQPFGYEKIDALSQQILDVLKDNDNYLPLSDKSPAETIYNYFSCSKKNFKKAIGALYRKHLILILNNGIKAIQ</sequence>
<feature type="domain" description="Conserved virulence factor B first S1" evidence="2">
    <location>
        <begin position="4"/>
        <end position="63"/>
    </location>
</feature>
<dbReference type="Pfam" id="PF13509">
    <property type="entry name" value="S1_2"/>
    <property type="match status" value="2"/>
</dbReference>
<evidence type="ECO:0000313" key="4">
    <source>
        <dbReference type="EMBL" id="BCI62346.1"/>
    </source>
</evidence>
<dbReference type="InterPro" id="IPR036388">
    <property type="entry name" value="WH-like_DNA-bd_sf"/>
</dbReference>
<proteinExistence type="inferred from homology"/>
<dbReference type="InterPro" id="IPR014464">
    <property type="entry name" value="CvfB_fam"/>
</dbReference>
<feature type="domain" description="Conserved virulence factor B first S1" evidence="2">
    <location>
        <begin position="70"/>
        <end position="127"/>
    </location>
</feature>
<dbReference type="EMBL" id="AP023322">
    <property type="protein sequence ID" value="BCI62346.1"/>
    <property type="molecule type" value="Genomic_DNA"/>
</dbReference>
<reference evidence="5" key="1">
    <citation type="submission" date="2020-07" db="EMBL/GenBank/DDBJ databases">
        <title>Complete genome sequencing of Coprobacter sp. strain 2CBH44.</title>
        <authorList>
            <person name="Sakamoto M."/>
            <person name="Murakami T."/>
            <person name="Mori H."/>
        </authorList>
    </citation>
    <scope>NUCLEOTIDE SEQUENCE [LARGE SCALE GENOMIC DNA]</scope>
    <source>
        <strain evidence="5">2CBH44</strain>
    </source>
</reference>
<evidence type="ECO:0000256" key="1">
    <source>
        <dbReference type="PIRNR" id="PIRNR012524"/>
    </source>
</evidence>
<dbReference type="InterPro" id="IPR012340">
    <property type="entry name" value="NA-bd_OB-fold"/>
</dbReference>
<accession>A0A7G1HRX3</accession>
<feature type="domain" description="Conserved virulence factor B-like winged helix" evidence="3">
    <location>
        <begin position="218"/>
        <end position="274"/>
    </location>
</feature>
<name>A0A7G1HRX3_9BACT</name>
<dbReference type="RefSeq" id="WP_200755554.1">
    <property type="nucleotide sequence ID" value="NZ_AP023322.1"/>
</dbReference>
<dbReference type="InterPro" id="IPR040764">
    <property type="entry name" value="CvfB_WH"/>
</dbReference>
<dbReference type="PANTHER" id="PTHR37296:SF1">
    <property type="entry name" value="CONSERVED VIRULENCE FACTOR B"/>
    <property type="match status" value="1"/>
</dbReference>
<dbReference type="Pfam" id="PF17783">
    <property type="entry name" value="WHD_CvfB"/>
    <property type="match status" value="1"/>
</dbReference>
<evidence type="ECO:0000259" key="2">
    <source>
        <dbReference type="Pfam" id="PF13509"/>
    </source>
</evidence>
<dbReference type="PIRSF" id="PIRSF012524">
    <property type="entry name" value="YitL_S1"/>
    <property type="match status" value="1"/>
</dbReference>
<dbReference type="InterPro" id="IPR039566">
    <property type="entry name" value="CvfB_S1_st"/>
</dbReference>
<protein>
    <submittedName>
        <fullName evidence="4">GntR family transcriptional regulator</fullName>
    </submittedName>
</protein>
<dbReference type="AlphaFoldDB" id="A0A7G1HRX3"/>
<organism evidence="4 5">
    <name type="scientific">Coprobacter secundus subsp. similis</name>
    <dbReference type="NCBI Taxonomy" id="2751153"/>
    <lineage>
        <taxon>Bacteria</taxon>
        <taxon>Pseudomonadati</taxon>
        <taxon>Bacteroidota</taxon>
        <taxon>Bacteroidia</taxon>
        <taxon>Bacteroidales</taxon>
        <taxon>Barnesiellaceae</taxon>
        <taxon>Coprobacter</taxon>
    </lineage>
</organism>
<dbReference type="Gene3D" id="2.40.50.140">
    <property type="entry name" value="Nucleic acid-binding proteins"/>
    <property type="match status" value="2"/>
</dbReference>
<evidence type="ECO:0000259" key="3">
    <source>
        <dbReference type="Pfam" id="PF17783"/>
    </source>
</evidence>
<gene>
    <name evidence="4" type="ORF">Cop2CBH44_06990</name>
</gene>
<comment type="similarity">
    <text evidence="1">Belongs to the CvfB family.</text>
</comment>
<dbReference type="PANTHER" id="PTHR37296">
    <property type="entry name" value="CONSERVED VIRULENCE FACTOR B"/>
    <property type="match status" value="1"/>
</dbReference>
<evidence type="ECO:0000313" key="5">
    <source>
        <dbReference type="Proteomes" id="UP000594042"/>
    </source>
</evidence>
<dbReference type="KEGG" id="copr:Cop2CBH44_06990"/>
<dbReference type="Gene3D" id="1.10.10.10">
    <property type="entry name" value="Winged helix-like DNA-binding domain superfamily/Winged helix DNA-binding domain"/>
    <property type="match status" value="1"/>
</dbReference>
<keyword evidence="5" id="KW-1185">Reference proteome</keyword>
<dbReference type="Proteomes" id="UP000594042">
    <property type="component" value="Chromosome"/>
</dbReference>